<sequence length="84" mass="9483">MKKNIKGTVVLMKKNVLDVNDFRASILDQVYEIFGKRISIKLITIATVIFFLYNNIFVISFSPCASSVFITIATGLHRRQPTCA</sequence>
<reference evidence="2" key="1">
    <citation type="journal article" date="2022" name="Mol. Ecol. Resour.">
        <title>The genomes of chicory, endive, great burdock and yacon provide insights into Asteraceae palaeo-polyploidization history and plant inulin production.</title>
        <authorList>
            <person name="Fan W."/>
            <person name="Wang S."/>
            <person name="Wang H."/>
            <person name="Wang A."/>
            <person name="Jiang F."/>
            <person name="Liu H."/>
            <person name="Zhao H."/>
            <person name="Xu D."/>
            <person name="Zhang Y."/>
        </authorList>
    </citation>
    <scope>NUCLEOTIDE SEQUENCE [LARGE SCALE GENOMIC DNA]</scope>
    <source>
        <strain evidence="2">cv. Punajuju</strain>
    </source>
</reference>
<keyword evidence="2" id="KW-1185">Reference proteome</keyword>
<organism evidence="1 2">
    <name type="scientific">Cichorium intybus</name>
    <name type="common">Chicory</name>
    <dbReference type="NCBI Taxonomy" id="13427"/>
    <lineage>
        <taxon>Eukaryota</taxon>
        <taxon>Viridiplantae</taxon>
        <taxon>Streptophyta</taxon>
        <taxon>Embryophyta</taxon>
        <taxon>Tracheophyta</taxon>
        <taxon>Spermatophyta</taxon>
        <taxon>Magnoliopsida</taxon>
        <taxon>eudicotyledons</taxon>
        <taxon>Gunneridae</taxon>
        <taxon>Pentapetalae</taxon>
        <taxon>asterids</taxon>
        <taxon>campanulids</taxon>
        <taxon>Asterales</taxon>
        <taxon>Asteraceae</taxon>
        <taxon>Cichorioideae</taxon>
        <taxon>Cichorieae</taxon>
        <taxon>Cichoriinae</taxon>
        <taxon>Cichorium</taxon>
    </lineage>
</organism>
<proteinExistence type="predicted"/>
<accession>A0ACB9DVN2</accession>
<protein>
    <submittedName>
        <fullName evidence="1">Uncharacterized protein</fullName>
    </submittedName>
</protein>
<dbReference type="EMBL" id="CM042012">
    <property type="protein sequence ID" value="KAI3750475.1"/>
    <property type="molecule type" value="Genomic_DNA"/>
</dbReference>
<evidence type="ECO:0000313" key="1">
    <source>
        <dbReference type="EMBL" id="KAI3750475.1"/>
    </source>
</evidence>
<name>A0ACB9DVN2_CICIN</name>
<evidence type="ECO:0000313" key="2">
    <source>
        <dbReference type="Proteomes" id="UP001055811"/>
    </source>
</evidence>
<dbReference type="Proteomes" id="UP001055811">
    <property type="component" value="Linkage Group LG04"/>
</dbReference>
<gene>
    <name evidence="1" type="ORF">L2E82_21113</name>
</gene>
<reference evidence="1 2" key="2">
    <citation type="journal article" date="2022" name="Mol. Ecol. Resour.">
        <title>The genomes of chicory, endive, great burdock and yacon provide insights into Asteraceae paleo-polyploidization history and plant inulin production.</title>
        <authorList>
            <person name="Fan W."/>
            <person name="Wang S."/>
            <person name="Wang H."/>
            <person name="Wang A."/>
            <person name="Jiang F."/>
            <person name="Liu H."/>
            <person name="Zhao H."/>
            <person name="Xu D."/>
            <person name="Zhang Y."/>
        </authorList>
    </citation>
    <scope>NUCLEOTIDE SEQUENCE [LARGE SCALE GENOMIC DNA]</scope>
    <source>
        <strain evidence="2">cv. Punajuju</strain>
        <tissue evidence="1">Leaves</tissue>
    </source>
</reference>
<comment type="caution">
    <text evidence="1">The sequence shown here is derived from an EMBL/GenBank/DDBJ whole genome shotgun (WGS) entry which is preliminary data.</text>
</comment>